<keyword evidence="3 5" id="KW-0418">Kinase</keyword>
<evidence type="ECO:0000256" key="1">
    <source>
        <dbReference type="ARBA" id="ARBA00010688"/>
    </source>
</evidence>
<gene>
    <name evidence="5" type="ORF">GA0070624_1959</name>
</gene>
<reference evidence="6" key="1">
    <citation type="submission" date="2016-06" db="EMBL/GenBank/DDBJ databases">
        <authorList>
            <person name="Varghese N."/>
            <person name="Submissions Spin"/>
        </authorList>
    </citation>
    <scope>NUCLEOTIDE SEQUENCE [LARGE SCALE GENOMIC DNA]</scope>
    <source>
        <strain evidence="6">DSM 45431</strain>
    </source>
</reference>
<proteinExistence type="inferred from homology"/>
<keyword evidence="2" id="KW-0808">Transferase</keyword>
<dbReference type="Gene3D" id="3.40.1190.20">
    <property type="match status" value="1"/>
</dbReference>
<dbReference type="InterPro" id="IPR029056">
    <property type="entry name" value="Ribokinase-like"/>
</dbReference>
<evidence type="ECO:0000256" key="2">
    <source>
        <dbReference type="ARBA" id="ARBA00022679"/>
    </source>
</evidence>
<dbReference type="GO" id="GO:0016301">
    <property type="term" value="F:kinase activity"/>
    <property type="evidence" value="ECO:0007669"/>
    <property type="project" value="UniProtKB-KW"/>
</dbReference>
<evidence type="ECO:0000313" key="5">
    <source>
        <dbReference type="EMBL" id="SCL20287.1"/>
    </source>
</evidence>
<dbReference type="Proteomes" id="UP000199413">
    <property type="component" value="Unassembled WGS sequence"/>
</dbReference>
<dbReference type="Pfam" id="PF00294">
    <property type="entry name" value="PfkB"/>
    <property type="match status" value="1"/>
</dbReference>
<dbReference type="AlphaFoldDB" id="A0A1C6RT83"/>
<feature type="domain" description="Carbohydrate kinase PfkB" evidence="4">
    <location>
        <begin position="17"/>
        <end position="305"/>
    </location>
</feature>
<name>A0A1C6RT83_9ACTN</name>
<keyword evidence="6" id="KW-1185">Reference proteome</keyword>
<dbReference type="CDD" id="cd01166">
    <property type="entry name" value="KdgK"/>
    <property type="match status" value="1"/>
</dbReference>
<protein>
    <submittedName>
        <fullName evidence="5">2-dehydro-3-deoxygluconokinase</fullName>
    </submittedName>
</protein>
<comment type="similarity">
    <text evidence="1">Belongs to the carbohydrate kinase PfkB family.</text>
</comment>
<evidence type="ECO:0000259" key="4">
    <source>
        <dbReference type="Pfam" id="PF00294"/>
    </source>
</evidence>
<organism evidence="5 6">
    <name type="scientific">Micromonospora rhizosphaerae</name>
    <dbReference type="NCBI Taxonomy" id="568872"/>
    <lineage>
        <taxon>Bacteria</taxon>
        <taxon>Bacillati</taxon>
        <taxon>Actinomycetota</taxon>
        <taxon>Actinomycetes</taxon>
        <taxon>Micromonosporales</taxon>
        <taxon>Micromonosporaceae</taxon>
        <taxon>Micromonospora</taxon>
    </lineage>
</organism>
<dbReference type="PANTHER" id="PTHR43320:SF2">
    <property type="entry name" value="2-DEHYDRO-3-DEOXYGLUCONOKINASE_2-DEHYDRO-3-DEOXYGALACTONOKINASE"/>
    <property type="match status" value="1"/>
</dbReference>
<dbReference type="STRING" id="568872.GA0070624_1959"/>
<accession>A0A1C6RT83</accession>
<dbReference type="PANTHER" id="PTHR43320">
    <property type="entry name" value="SUGAR KINASE"/>
    <property type="match status" value="1"/>
</dbReference>
<dbReference type="InterPro" id="IPR052700">
    <property type="entry name" value="Carb_kinase_PfkB-like"/>
</dbReference>
<dbReference type="RefSeq" id="WP_218105133.1">
    <property type="nucleotide sequence ID" value="NZ_FMHV01000002.1"/>
</dbReference>
<evidence type="ECO:0000256" key="3">
    <source>
        <dbReference type="ARBA" id="ARBA00022777"/>
    </source>
</evidence>
<evidence type="ECO:0000313" key="6">
    <source>
        <dbReference type="Proteomes" id="UP000199413"/>
    </source>
</evidence>
<dbReference type="InterPro" id="IPR011611">
    <property type="entry name" value="PfkB_dom"/>
</dbReference>
<dbReference type="SUPFAM" id="SSF53613">
    <property type="entry name" value="Ribokinase-like"/>
    <property type="match status" value="1"/>
</dbReference>
<dbReference type="EMBL" id="FMHV01000002">
    <property type="protein sequence ID" value="SCL20287.1"/>
    <property type="molecule type" value="Genomic_DNA"/>
</dbReference>
<sequence>MTSRTQTANAVAQGLDAVCIGETMLQLTPIDAQPLATRPHLAMHIGGAESNVACTLVALGHRAAWVSRVGDDQFGQLIADELTRRSVDLTMVEVDPDRPTGVYFKDPAPHGTAVHYYRRESAASAMTRDLVDSVPALHRTRLIHVSGITPALSQSCADLVDALLVDRTVRGPLLSFDVNHRPALWSAETAAPALLRLARAADLVFVGRDEAERLWGTATPTQVRALLPHVPTLVVKDAEHGATSYGDGGDVFEPAPQVDVVEPVGAGDAFASGFLSGLLDDCHPASRLRRGHLAAAHTLRTVGDLGELPHRSQLDRLDEGVFRGPRN</sequence>